<feature type="transmembrane region" description="Helical" evidence="4">
    <location>
        <begin position="173"/>
        <end position="192"/>
    </location>
</feature>
<dbReference type="GO" id="GO:0022857">
    <property type="term" value="F:transmembrane transporter activity"/>
    <property type="evidence" value="ECO:0007669"/>
    <property type="project" value="InterPro"/>
</dbReference>
<dbReference type="SUPFAM" id="SSF103473">
    <property type="entry name" value="MFS general substrate transporter"/>
    <property type="match status" value="1"/>
</dbReference>
<reference evidence="7" key="1">
    <citation type="journal article" date="2019" name="Int. J. Syst. Evol. Microbiol.">
        <title>The Global Catalogue of Microorganisms (GCM) 10K type strain sequencing project: providing services to taxonomists for standard genome sequencing and annotation.</title>
        <authorList>
            <consortium name="The Broad Institute Genomics Platform"/>
            <consortium name="The Broad Institute Genome Sequencing Center for Infectious Disease"/>
            <person name="Wu L."/>
            <person name="Ma J."/>
        </authorList>
    </citation>
    <scope>NUCLEOTIDE SEQUENCE [LARGE SCALE GENOMIC DNA]</scope>
    <source>
        <strain evidence="7">CGMCC 1.12664</strain>
    </source>
</reference>
<organism evidence="6 7">
    <name type="scientific">Primorskyibacter flagellatus</name>
    <dbReference type="NCBI Taxonomy" id="1387277"/>
    <lineage>
        <taxon>Bacteria</taxon>
        <taxon>Pseudomonadati</taxon>
        <taxon>Pseudomonadota</taxon>
        <taxon>Alphaproteobacteria</taxon>
        <taxon>Rhodobacterales</taxon>
        <taxon>Roseobacteraceae</taxon>
        <taxon>Primorskyibacter</taxon>
    </lineage>
</organism>
<evidence type="ECO:0000259" key="5">
    <source>
        <dbReference type="PROSITE" id="PS50850"/>
    </source>
</evidence>
<feature type="transmembrane region" description="Helical" evidence="4">
    <location>
        <begin position="308"/>
        <end position="330"/>
    </location>
</feature>
<dbReference type="InterPro" id="IPR050327">
    <property type="entry name" value="Proton-linked_MCT"/>
</dbReference>
<dbReference type="Gene3D" id="1.20.1250.20">
    <property type="entry name" value="MFS general substrate transporter like domains"/>
    <property type="match status" value="1"/>
</dbReference>
<dbReference type="PANTHER" id="PTHR11360">
    <property type="entry name" value="MONOCARBOXYLATE TRANSPORTER"/>
    <property type="match status" value="1"/>
</dbReference>
<proteinExistence type="predicted"/>
<keyword evidence="3 4" id="KW-0472">Membrane</keyword>
<feature type="transmembrane region" description="Helical" evidence="4">
    <location>
        <begin position="142"/>
        <end position="161"/>
    </location>
</feature>
<feature type="transmembrane region" description="Helical" evidence="4">
    <location>
        <begin position="282"/>
        <end position="302"/>
    </location>
</feature>
<comment type="caution">
    <text evidence="6">The sequence shown here is derived from an EMBL/GenBank/DDBJ whole genome shotgun (WGS) entry which is preliminary data.</text>
</comment>
<evidence type="ECO:0000256" key="1">
    <source>
        <dbReference type="ARBA" id="ARBA00022692"/>
    </source>
</evidence>
<dbReference type="PANTHER" id="PTHR11360:SF308">
    <property type="entry name" value="BLL3089 PROTEIN"/>
    <property type="match status" value="1"/>
</dbReference>
<evidence type="ECO:0000256" key="4">
    <source>
        <dbReference type="SAM" id="Phobius"/>
    </source>
</evidence>
<feature type="transmembrane region" description="Helical" evidence="4">
    <location>
        <begin position="17"/>
        <end position="39"/>
    </location>
</feature>
<keyword evidence="2 4" id="KW-1133">Transmembrane helix</keyword>
<keyword evidence="7" id="KW-1185">Reference proteome</keyword>
<dbReference type="Proteomes" id="UP000612855">
    <property type="component" value="Unassembled WGS sequence"/>
</dbReference>
<feature type="transmembrane region" description="Helical" evidence="4">
    <location>
        <begin position="218"/>
        <end position="242"/>
    </location>
</feature>
<dbReference type="InterPro" id="IPR020846">
    <property type="entry name" value="MFS_dom"/>
</dbReference>
<sequence>MTASDLPVPARDRLRTICVLGIVMTFSWGSSYYLPGVFFAPIGADTGWSPALLSAGFSLGLLASGTAAPKVGSLIQRHGGRRVLACGMALIGCGQVLLALAQHPVLYLLAWIVMGAGMGAGLYDAAFSALGRLYGLGARSAITAVTLFGGLASTVCWPISASLTEWLGWRGALLAYAGLHAAVTIPLCLYGLPRAEQPHPTTSADTGTAGSLFRDTRFWLLALAAACYSTMATILTVTLIPILTAQGLTLAAAVGLGALFGPAQVGARVLEMAGRGRHHPIWTMGVSATVAFGGVVALWLGLPAAPAIIAFGAGNGLWSIARGALPLAVFGAQDYPRIMGRIAPAAMVSSAAGPWIAGLVVAEWGPAGTLGLLVILAALPPLLTVALAVRLRRD</sequence>
<dbReference type="EMBL" id="BMFJ01000001">
    <property type="protein sequence ID" value="GGE37686.1"/>
    <property type="molecule type" value="Genomic_DNA"/>
</dbReference>
<dbReference type="PROSITE" id="PS50850">
    <property type="entry name" value="MFS"/>
    <property type="match status" value="1"/>
</dbReference>
<dbReference type="Pfam" id="PF07690">
    <property type="entry name" value="MFS_1"/>
    <property type="match status" value="1"/>
</dbReference>
<gene>
    <name evidence="6" type="ORF">GCM10011360_26870</name>
</gene>
<evidence type="ECO:0000313" key="7">
    <source>
        <dbReference type="Proteomes" id="UP000612855"/>
    </source>
</evidence>
<keyword evidence="1 4" id="KW-0812">Transmembrane</keyword>
<evidence type="ECO:0000256" key="2">
    <source>
        <dbReference type="ARBA" id="ARBA00022989"/>
    </source>
</evidence>
<feature type="transmembrane region" description="Helical" evidence="4">
    <location>
        <begin position="368"/>
        <end position="389"/>
    </location>
</feature>
<dbReference type="InterPro" id="IPR011701">
    <property type="entry name" value="MFS"/>
</dbReference>
<dbReference type="InterPro" id="IPR036259">
    <property type="entry name" value="MFS_trans_sf"/>
</dbReference>
<feature type="transmembrane region" description="Helical" evidence="4">
    <location>
        <begin position="51"/>
        <end position="71"/>
    </location>
</feature>
<protein>
    <submittedName>
        <fullName evidence="6">MFS transporter</fullName>
    </submittedName>
</protein>
<dbReference type="AlphaFoldDB" id="A0A917AC22"/>
<evidence type="ECO:0000313" key="6">
    <source>
        <dbReference type="EMBL" id="GGE37686.1"/>
    </source>
</evidence>
<feature type="domain" description="Major facilitator superfamily (MFS) profile" evidence="5">
    <location>
        <begin position="1"/>
        <end position="392"/>
    </location>
</feature>
<dbReference type="RefSeq" id="WP_188478173.1">
    <property type="nucleotide sequence ID" value="NZ_BMFJ01000001.1"/>
</dbReference>
<feature type="transmembrane region" description="Helical" evidence="4">
    <location>
        <begin position="248"/>
        <end position="270"/>
    </location>
</feature>
<feature type="transmembrane region" description="Helical" evidence="4">
    <location>
        <begin position="83"/>
        <end position="102"/>
    </location>
</feature>
<accession>A0A917AC22</accession>
<feature type="transmembrane region" description="Helical" evidence="4">
    <location>
        <begin position="108"/>
        <end position="130"/>
    </location>
</feature>
<name>A0A917AC22_9RHOB</name>
<evidence type="ECO:0000256" key="3">
    <source>
        <dbReference type="ARBA" id="ARBA00023136"/>
    </source>
</evidence>
<feature type="transmembrane region" description="Helical" evidence="4">
    <location>
        <begin position="342"/>
        <end position="362"/>
    </location>
</feature>